<protein>
    <submittedName>
        <fullName evidence="1">Uncharacterized protein</fullName>
    </submittedName>
</protein>
<dbReference type="EMBL" id="AGWJ02000002">
    <property type="protein sequence ID" value="EHO83692.1"/>
    <property type="molecule type" value="Genomic_DNA"/>
</dbReference>
<dbReference type="BioCyc" id="FSP457404-HMP:GTSQ-712-MONOMER"/>
<proteinExistence type="predicted"/>
<evidence type="ECO:0000313" key="1">
    <source>
        <dbReference type="EMBL" id="EHO83692.1"/>
    </source>
</evidence>
<evidence type="ECO:0000313" key="2">
    <source>
        <dbReference type="Proteomes" id="UP000003233"/>
    </source>
</evidence>
<keyword evidence="2" id="KW-1185">Reference proteome</keyword>
<gene>
    <name evidence="1" type="ORF">HMPREF0402_00710</name>
</gene>
<dbReference type="AlphaFoldDB" id="H1PQL7"/>
<dbReference type="RefSeq" id="WP_008696100.1">
    <property type="nucleotide sequence ID" value="NZ_KE161007.1"/>
</dbReference>
<reference evidence="1 2" key="1">
    <citation type="submission" date="2012-07" db="EMBL/GenBank/DDBJ databases">
        <title>The Genome Sequence of Fusobacterium ulcerans 12_1B.</title>
        <authorList>
            <consortium name="The Broad Institute Genome Sequencing Platform"/>
            <person name="Earl A."/>
            <person name="Ward D."/>
            <person name="Feldgarden M."/>
            <person name="Gevers D."/>
            <person name="Strauss J."/>
            <person name="Ambrose C.E."/>
            <person name="Allen-Vercoe E."/>
            <person name="Walker B."/>
            <person name="Young S.K."/>
            <person name="Zeng Q."/>
            <person name="Gargeya S."/>
            <person name="Fitzgerald M."/>
            <person name="Haas B."/>
            <person name="Abouelleil A."/>
            <person name="Alvarado L."/>
            <person name="Arachchi H.M."/>
            <person name="Berlin A.M."/>
            <person name="Chapman S.B."/>
            <person name="Goldberg J."/>
            <person name="Griggs A."/>
            <person name="Gujja S."/>
            <person name="Hansen M."/>
            <person name="Howarth C."/>
            <person name="Imamovic A."/>
            <person name="Larimer J."/>
            <person name="McCowen C."/>
            <person name="Montmayeur A."/>
            <person name="Murphy C."/>
            <person name="Neiman D."/>
            <person name="Pearson M."/>
            <person name="Priest M."/>
            <person name="Roberts A."/>
            <person name="Saif S."/>
            <person name="Shea T."/>
            <person name="Sisk P."/>
            <person name="Sykes S."/>
            <person name="Wortman J."/>
            <person name="Nusbaum C."/>
            <person name="Birren B."/>
        </authorList>
    </citation>
    <scope>NUCLEOTIDE SEQUENCE [LARGE SCALE GENOMIC DNA]</scope>
    <source>
        <strain evidence="1 2">12_1B</strain>
    </source>
</reference>
<sequence>MDEKIIEEYKTLEEATNRARELNGVIKLDSGLSAGTYDYCVKIHRNNGKRSYSVVKTVEAVKEKKLKKAEVKGRINEILEMRERKLSYDKIAEELGTHASVVYELHQKAMAGL</sequence>
<dbReference type="PATRIC" id="fig|457404.5.peg.552"/>
<name>H1PQL7_9FUSO</name>
<dbReference type="Proteomes" id="UP000003233">
    <property type="component" value="Unassembled WGS sequence"/>
</dbReference>
<accession>H1PQL7</accession>
<comment type="caution">
    <text evidence="1">The sequence shown here is derived from an EMBL/GenBank/DDBJ whole genome shotgun (WGS) entry which is preliminary data.</text>
</comment>
<dbReference type="HOGENOM" id="CLU_2129806_0_0_0"/>
<organism evidence="1 2">
    <name type="scientific">Fusobacterium ulcerans 12-1B</name>
    <dbReference type="NCBI Taxonomy" id="457404"/>
    <lineage>
        <taxon>Bacteria</taxon>
        <taxon>Fusobacteriati</taxon>
        <taxon>Fusobacteriota</taxon>
        <taxon>Fusobacteriia</taxon>
        <taxon>Fusobacteriales</taxon>
        <taxon>Fusobacteriaceae</taxon>
        <taxon>Fusobacterium</taxon>
    </lineage>
</organism>